<evidence type="ECO:0000259" key="15">
    <source>
        <dbReference type="PROSITE" id="PS51915"/>
    </source>
</evidence>
<feature type="domain" description="C2H2-type" evidence="14">
    <location>
        <begin position="326"/>
        <end position="353"/>
    </location>
</feature>
<keyword evidence="17" id="KW-1185">Reference proteome</keyword>
<dbReference type="STRING" id="139723.A0A182MI00"/>
<dbReference type="GO" id="GO:0003677">
    <property type="term" value="F:DNA binding"/>
    <property type="evidence" value="ECO:0007669"/>
    <property type="project" value="UniProtKB-KW"/>
</dbReference>
<keyword evidence="9" id="KW-0804">Transcription</keyword>
<dbReference type="FunFam" id="3.30.160.60:FF:000380">
    <property type="entry name" value="zinc finger protein 2 isoform X2"/>
    <property type="match status" value="1"/>
</dbReference>
<dbReference type="PROSITE" id="PS50157">
    <property type="entry name" value="ZINC_FINGER_C2H2_2"/>
    <property type="match status" value="5"/>
</dbReference>
<evidence type="ECO:0008006" key="18">
    <source>
        <dbReference type="Google" id="ProtNLM"/>
    </source>
</evidence>
<evidence type="ECO:0000256" key="2">
    <source>
        <dbReference type="ARBA" id="ARBA00006991"/>
    </source>
</evidence>
<dbReference type="PANTHER" id="PTHR16515">
    <property type="entry name" value="PR DOMAIN ZINC FINGER PROTEIN"/>
    <property type="match status" value="1"/>
</dbReference>
<feature type="region of interest" description="Disordered" evidence="13">
    <location>
        <begin position="214"/>
        <end position="237"/>
    </location>
</feature>
<evidence type="ECO:0000256" key="3">
    <source>
        <dbReference type="ARBA" id="ARBA00022723"/>
    </source>
</evidence>
<evidence type="ECO:0000313" key="17">
    <source>
        <dbReference type="Proteomes" id="UP000075883"/>
    </source>
</evidence>
<keyword evidence="3 12" id="KW-0479">Metal-binding</keyword>
<dbReference type="EnsemblMetazoa" id="ACUA018739-RA">
    <property type="protein sequence ID" value="ACUA018739-PA"/>
    <property type="gene ID" value="ACUA018739"/>
</dbReference>
<evidence type="ECO:0000256" key="1">
    <source>
        <dbReference type="ARBA" id="ARBA00004123"/>
    </source>
</evidence>
<dbReference type="InterPro" id="IPR036236">
    <property type="entry name" value="Znf_C2H2_sf"/>
</dbReference>
<feature type="domain" description="C2H2-type" evidence="14">
    <location>
        <begin position="298"/>
        <end position="325"/>
    </location>
</feature>
<accession>A0A182MI00</accession>
<keyword evidence="5 11" id="KW-0863">Zinc-finger</keyword>
<evidence type="ECO:0000256" key="11">
    <source>
        <dbReference type="PROSITE-ProRule" id="PRU00042"/>
    </source>
</evidence>
<name>A0A182MI00_9DIPT</name>
<dbReference type="SUPFAM" id="SSF57667">
    <property type="entry name" value="beta-beta-alpha zinc fingers"/>
    <property type="match status" value="3"/>
</dbReference>
<dbReference type="Proteomes" id="UP000075883">
    <property type="component" value="Unassembled WGS sequence"/>
</dbReference>
<evidence type="ECO:0000256" key="7">
    <source>
        <dbReference type="ARBA" id="ARBA00023015"/>
    </source>
</evidence>
<keyword evidence="8" id="KW-0238">DNA-binding</keyword>
<feature type="region of interest" description="Disordered" evidence="13">
    <location>
        <begin position="107"/>
        <end position="144"/>
    </location>
</feature>
<protein>
    <recommendedName>
        <fullName evidence="18">Protein krueppel</fullName>
    </recommendedName>
</protein>
<evidence type="ECO:0000256" key="8">
    <source>
        <dbReference type="ARBA" id="ARBA00023125"/>
    </source>
</evidence>
<dbReference type="SMART" id="SM00355">
    <property type="entry name" value="ZnF_C2H2"/>
    <property type="match status" value="5"/>
</dbReference>
<proteinExistence type="inferred from homology"/>
<feature type="domain" description="C2H2-type" evidence="14">
    <location>
        <begin position="270"/>
        <end position="297"/>
    </location>
</feature>
<dbReference type="GO" id="GO:0005634">
    <property type="term" value="C:nucleus"/>
    <property type="evidence" value="ECO:0007669"/>
    <property type="project" value="UniProtKB-SubCell"/>
</dbReference>
<dbReference type="Gene3D" id="3.30.160.60">
    <property type="entry name" value="Classic Zinc Finger"/>
    <property type="match status" value="5"/>
</dbReference>
<dbReference type="EMBL" id="AXCM01000452">
    <property type="status" value="NOT_ANNOTATED_CDS"/>
    <property type="molecule type" value="Genomic_DNA"/>
</dbReference>
<dbReference type="PROSITE" id="PS51915">
    <property type="entry name" value="ZAD"/>
    <property type="match status" value="1"/>
</dbReference>
<comment type="subcellular location">
    <subcellularLocation>
        <location evidence="1">Nucleus</location>
    </subcellularLocation>
</comment>
<reference evidence="16" key="2">
    <citation type="submission" date="2020-05" db="UniProtKB">
        <authorList>
            <consortium name="EnsemblMetazoa"/>
        </authorList>
    </citation>
    <scope>IDENTIFICATION</scope>
    <source>
        <strain evidence="16">A-37</strain>
    </source>
</reference>
<feature type="domain" description="ZAD" evidence="15">
    <location>
        <begin position="5"/>
        <end position="83"/>
    </location>
</feature>
<dbReference type="PANTHER" id="PTHR16515:SF49">
    <property type="entry name" value="GASTRULA ZINC FINGER PROTEIN XLCGF49.1-LIKE-RELATED"/>
    <property type="match status" value="1"/>
</dbReference>
<evidence type="ECO:0000256" key="12">
    <source>
        <dbReference type="PROSITE-ProRule" id="PRU01263"/>
    </source>
</evidence>
<sequence length="385" mass="44218">MDSSEICRVCVEEVNFYWFMFENCDITPSGLTPARIITDCTNIEIKRDDGLPDSVCNSCLLAMVAAYGIRQKCISSDRKLRKLLLHNKSVVVQRAVEQPPQTIECISNEIEITPQTTRDDKESQESADEEDLNDNYNSDPDYVDTPVEELEGLEPVSSDVDYFIRIKQEQQEVFDNDDEDQSISEYDDNVEDYQHISVGDKVIDMEVAMLKNDASESGTTVEAGENSQTCNQSDAGEGTKQFTCDLCGKNFSTKGNLKAHKRLHENYKPFKCELCGDEFSRKHNYNVHKIRHTDKRNHQCPMCDKSFVCTVNLKHHMIIHSNVKPFKCDRCGKAFFYRTDLARHEVQHTGIYPFECEKCHHRFSRKANLTKHLPKCKGKKKKRTA</sequence>
<dbReference type="GO" id="GO:0008270">
    <property type="term" value="F:zinc ion binding"/>
    <property type="evidence" value="ECO:0007669"/>
    <property type="project" value="UniProtKB-UniRule"/>
</dbReference>
<dbReference type="PROSITE" id="PS00028">
    <property type="entry name" value="ZINC_FINGER_C2H2_1"/>
    <property type="match status" value="4"/>
</dbReference>
<dbReference type="Pfam" id="PF07776">
    <property type="entry name" value="zf-AD"/>
    <property type="match status" value="1"/>
</dbReference>
<evidence type="ECO:0000256" key="10">
    <source>
        <dbReference type="ARBA" id="ARBA00023242"/>
    </source>
</evidence>
<evidence type="ECO:0000256" key="4">
    <source>
        <dbReference type="ARBA" id="ARBA00022737"/>
    </source>
</evidence>
<feature type="binding site" evidence="12">
    <location>
        <position position="56"/>
    </location>
    <ligand>
        <name>Zn(2+)</name>
        <dbReference type="ChEBI" id="CHEBI:29105"/>
    </ligand>
</feature>
<feature type="binding site" evidence="12">
    <location>
        <position position="59"/>
    </location>
    <ligand>
        <name>Zn(2+)</name>
        <dbReference type="ChEBI" id="CHEBI:29105"/>
    </ligand>
</feature>
<dbReference type="FunFam" id="3.30.160.60:FF:000646">
    <property type="entry name" value="Myeloid zinc finger 1"/>
    <property type="match status" value="1"/>
</dbReference>
<feature type="binding site" evidence="12">
    <location>
        <position position="10"/>
    </location>
    <ligand>
        <name>Zn(2+)</name>
        <dbReference type="ChEBI" id="CHEBI:29105"/>
    </ligand>
</feature>
<comment type="similarity">
    <text evidence="2">Belongs to the krueppel C2H2-type zinc-finger protein family.</text>
</comment>
<dbReference type="FunFam" id="3.30.160.60:FF:000446">
    <property type="entry name" value="Zinc finger protein"/>
    <property type="match status" value="1"/>
</dbReference>
<organism evidence="16 17">
    <name type="scientific">Anopheles culicifacies</name>
    <dbReference type="NCBI Taxonomy" id="139723"/>
    <lineage>
        <taxon>Eukaryota</taxon>
        <taxon>Metazoa</taxon>
        <taxon>Ecdysozoa</taxon>
        <taxon>Arthropoda</taxon>
        <taxon>Hexapoda</taxon>
        <taxon>Insecta</taxon>
        <taxon>Pterygota</taxon>
        <taxon>Neoptera</taxon>
        <taxon>Endopterygota</taxon>
        <taxon>Diptera</taxon>
        <taxon>Nematocera</taxon>
        <taxon>Culicoidea</taxon>
        <taxon>Culicidae</taxon>
        <taxon>Anophelinae</taxon>
        <taxon>Anopheles</taxon>
        <taxon>culicifacies species complex</taxon>
    </lineage>
</organism>
<dbReference type="SMART" id="SM00868">
    <property type="entry name" value="zf-AD"/>
    <property type="match status" value="1"/>
</dbReference>
<dbReference type="InterPro" id="IPR050331">
    <property type="entry name" value="Zinc_finger"/>
</dbReference>
<dbReference type="AlphaFoldDB" id="A0A182MI00"/>
<evidence type="ECO:0000256" key="5">
    <source>
        <dbReference type="ARBA" id="ARBA00022771"/>
    </source>
</evidence>
<keyword evidence="10" id="KW-0539">Nucleus</keyword>
<reference evidence="17" key="1">
    <citation type="submission" date="2013-09" db="EMBL/GenBank/DDBJ databases">
        <title>The Genome Sequence of Anopheles culicifacies species A.</title>
        <authorList>
            <consortium name="The Broad Institute Genomics Platform"/>
            <person name="Neafsey D.E."/>
            <person name="Besansky N."/>
            <person name="Howell P."/>
            <person name="Walton C."/>
            <person name="Young S.K."/>
            <person name="Zeng Q."/>
            <person name="Gargeya S."/>
            <person name="Fitzgerald M."/>
            <person name="Haas B."/>
            <person name="Abouelleil A."/>
            <person name="Allen A.W."/>
            <person name="Alvarado L."/>
            <person name="Arachchi H.M."/>
            <person name="Berlin A.M."/>
            <person name="Chapman S.B."/>
            <person name="Gainer-Dewar J."/>
            <person name="Goldberg J."/>
            <person name="Griggs A."/>
            <person name="Gujja S."/>
            <person name="Hansen M."/>
            <person name="Howarth C."/>
            <person name="Imamovic A."/>
            <person name="Ireland A."/>
            <person name="Larimer J."/>
            <person name="McCowan C."/>
            <person name="Murphy C."/>
            <person name="Pearson M."/>
            <person name="Poon T.W."/>
            <person name="Priest M."/>
            <person name="Roberts A."/>
            <person name="Saif S."/>
            <person name="Shea T."/>
            <person name="Sisk P."/>
            <person name="Sykes S."/>
            <person name="Wortman J."/>
            <person name="Nusbaum C."/>
            <person name="Birren B."/>
        </authorList>
    </citation>
    <scope>NUCLEOTIDE SEQUENCE [LARGE SCALE GENOMIC DNA]</scope>
    <source>
        <strain evidence="17">A-37</strain>
    </source>
</reference>
<feature type="binding site" evidence="12">
    <location>
        <position position="7"/>
    </location>
    <ligand>
        <name>Zn(2+)</name>
        <dbReference type="ChEBI" id="CHEBI:29105"/>
    </ligand>
</feature>
<keyword evidence="6 12" id="KW-0862">Zinc</keyword>
<keyword evidence="4" id="KW-0677">Repeat</keyword>
<dbReference type="GO" id="GO:0010468">
    <property type="term" value="P:regulation of gene expression"/>
    <property type="evidence" value="ECO:0007669"/>
    <property type="project" value="TreeGrafter"/>
</dbReference>
<dbReference type="Gene3D" id="3.40.1800.20">
    <property type="match status" value="1"/>
</dbReference>
<evidence type="ECO:0000259" key="14">
    <source>
        <dbReference type="PROSITE" id="PS50157"/>
    </source>
</evidence>
<dbReference type="SUPFAM" id="SSF57716">
    <property type="entry name" value="Glucocorticoid receptor-like (DNA-binding domain)"/>
    <property type="match status" value="1"/>
</dbReference>
<feature type="compositionally biased region" description="Polar residues" evidence="13">
    <location>
        <begin position="215"/>
        <end position="234"/>
    </location>
</feature>
<dbReference type="Pfam" id="PF00096">
    <property type="entry name" value="zf-C2H2"/>
    <property type="match status" value="3"/>
</dbReference>
<feature type="domain" description="C2H2-type" evidence="14">
    <location>
        <begin position="354"/>
        <end position="381"/>
    </location>
</feature>
<evidence type="ECO:0000313" key="16">
    <source>
        <dbReference type="EnsemblMetazoa" id="ACUA018739-PA"/>
    </source>
</evidence>
<keyword evidence="7" id="KW-0805">Transcription regulation</keyword>
<dbReference type="VEuPathDB" id="VectorBase:ACUA018739"/>
<dbReference type="InterPro" id="IPR013087">
    <property type="entry name" value="Znf_C2H2_type"/>
</dbReference>
<feature type="domain" description="C2H2-type" evidence="14">
    <location>
        <begin position="242"/>
        <end position="269"/>
    </location>
</feature>
<evidence type="ECO:0000256" key="13">
    <source>
        <dbReference type="SAM" id="MobiDB-lite"/>
    </source>
</evidence>
<evidence type="ECO:0000256" key="9">
    <source>
        <dbReference type="ARBA" id="ARBA00023163"/>
    </source>
</evidence>
<evidence type="ECO:0000256" key="6">
    <source>
        <dbReference type="ARBA" id="ARBA00022833"/>
    </source>
</evidence>
<dbReference type="InterPro" id="IPR012934">
    <property type="entry name" value="Znf_AD"/>
</dbReference>